<proteinExistence type="inferred from homology"/>
<gene>
    <name evidence="21" type="primary">nad5</name>
</gene>
<evidence type="ECO:0000256" key="16">
    <source>
        <dbReference type="ARBA" id="ARBA00049551"/>
    </source>
</evidence>
<evidence type="ECO:0000256" key="7">
    <source>
        <dbReference type="ARBA" id="ARBA00022692"/>
    </source>
</evidence>
<evidence type="ECO:0000256" key="13">
    <source>
        <dbReference type="ARBA" id="ARBA00023075"/>
    </source>
</evidence>
<feature type="transmembrane region" description="Helical" evidence="17">
    <location>
        <begin position="274"/>
        <end position="295"/>
    </location>
</feature>
<evidence type="ECO:0000256" key="15">
    <source>
        <dbReference type="ARBA" id="ARBA00023136"/>
    </source>
</evidence>
<dbReference type="Pfam" id="PF00662">
    <property type="entry name" value="Proton_antipo_N"/>
    <property type="match status" value="1"/>
</dbReference>
<feature type="transmembrane region" description="Helical" evidence="17">
    <location>
        <begin position="151"/>
        <end position="169"/>
    </location>
</feature>
<evidence type="ECO:0000256" key="3">
    <source>
        <dbReference type="ARBA" id="ARBA00012944"/>
    </source>
</evidence>
<dbReference type="PRINTS" id="PR01434">
    <property type="entry name" value="NADHDHGNASE5"/>
</dbReference>
<geneLocation type="mitochondrion" evidence="21"/>
<dbReference type="EC" id="7.1.1.2" evidence="3 17"/>
<protein>
    <recommendedName>
        <fullName evidence="4 17">NADH-ubiquinone oxidoreductase chain 5</fullName>
        <ecNumber evidence="3 17">7.1.1.2</ecNumber>
    </recommendedName>
</protein>
<keyword evidence="9" id="KW-1278">Translocase</keyword>
<feature type="transmembrane region" description="Helical" evidence="17">
    <location>
        <begin position="302"/>
        <end position="319"/>
    </location>
</feature>
<feature type="transmembrane region" description="Helical" evidence="17">
    <location>
        <begin position="48"/>
        <end position="75"/>
    </location>
</feature>
<dbReference type="Pfam" id="PF00361">
    <property type="entry name" value="Proton_antipo_M"/>
    <property type="match status" value="1"/>
</dbReference>
<keyword evidence="6" id="KW-0679">Respiratory chain</keyword>
<feature type="domain" description="NADH-Ubiquinone oxidoreductase (complex I) chain 5 N-terminal" evidence="19">
    <location>
        <begin position="47"/>
        <end position="89"/>
    </location>
</feature>
<evidence type="ECO:0000256" key="14">
    <source>
        <dbReference type="ARBA" id="ARBA00023128"/>
    </source>
</evidence>
<evidence type="ECO:0000259" key="18">
    <source>
        <dbReference type="Pfam" id="PF00361"/>
    </source>
</evidence>
<keyword evidence="5 17" id="KW-0813">Transport</keyword>
<dbReference type="InterPro" id="IPR001516">
    <property type="entry name" value="Proton_antipo_N"/>
</dbReference>
<dbReference type="PANTHER" id="PTHR42829:SF2">
    <property type="entry name" value="NADH-UBIQUINONE OXIDOREDUCTASE CHAIN 5"/>
    <property type="match status" value="1"/>
</dbReference>
<feature type="transmembrane region" description="Helical" evidence="17">
    <location>
        <begin position="6"/>
        <end position="27"/>
    </location>
</feature>
<evidence type="ECO:0000256" key="6">
    <source>
        <dbReference type="ARBA" id="ARBA00022660"/>
    </source>
</evidence>
<feature type="transmembrane region" description="Helical" evidence="17">
    <location>
        <begin position="374"/>
        <end position="398"/>
    </location>
</feature>
<keyword evidence="8" id="KW-0999">Mitochondrion inner membrane</keyword>
<keyword evidence="7 17" id="KW-0812">Transmembrane</keyword>
<comment type="subcellular location">
    <subcellularLocation>
        <location evidence="2">Mitochondrion inner membrane</location>
        <topology evidence="2">Multi-pass membrane protein</topology>
    </subcellularLocation>
</comment>
<feature type="transmembrane region" description="Helical" evidence="17">
    <location>
        <begin position="418"/>
        <end position="438"/>
    </location>
</feature>
<feature type="transmembrane region" description="Helical" evidence="17">
    <location>
        <begin position="111"/>
        <end position="131"/>
    </location>
</feature>
<dbReference type="PANTHER" id="PTHR42829">
    <property type="entry name" value="NADH-UBIQUINONE OXIDOREDUCTASE CHAIN 5"/>
    <property type="match status" value="1"/>
</dbReference>
<evidence type="ECO:0000256" key="4">
    <source>
        <dbReference type="ARBA" id="ARBA00021096"/>
    </source>
</evidence>
<feature type="transmembrane region" description="Helical" evidence="17">
    <location>
        <begin position="176"/>
        <end position="194"/>
    </location>
</feature>
<evidence type="ECO:0000256" key="2">
    <source>
        <dbReference type="ARBA" id="ARBA00004448"/>
    </source>
</evidence>
<feature type="transmembrane region" description="Helical" evidence="17">
    <location>
        <begin position="214"/>
        <end position="232"/>
    </location>
</feature>
<evidence type="ECO:0000259" key="20">
    <source>
        <dbReference type="Pfam" id="PF06455"/>
    </source>
</evidence>
<feature type="transmembrane region" description="Helical" evidence="17">
    <location>
        <begin position="87"/>
        <end position="104"/>
    </location>
</feature>
<evidence type="ECO:0000256" key="17">
    <source>
        <dbReference type="RuleBase" id="RU003404"/>
    </source>
</evidence>
<comment type="similarity">
    <text evidence="17">Belongs to the complex I subunit 5 family.</text>
</comment>
<keyword evidence="11 17" id="KW-1133">Transmembrane helix</keyword>
<organism evidence="21">
    <name type="scientific">Coleolaelaps cf. liui XFX-2019</name>
    <dbReference type="NCBI Taxonomy" id="2695870"/>
    <lineage>
        <taxon>Eukaryota</taxon>
        <taxon>Metazoa</taxon>
        <taxon>Ecdysozoa</taxon>
        <taxon>Arthropoda</taxon>
        <taxon>Chelicerata</taxon>
        <taxon>Arachnida</taxon>
        <taxon>Acari</taxon>
        <taxon>Parasitiformes</taxon>
        <taxon>Mesostigmata</taxon>
        <taxon>Gamasina</taxon>
        <taxon>Dermanyssoidea</taxon>
        <taxon>Laelapidae</taxon>
        <taxon>Coleolaelaps</taxon>
    </lineage>
</organism>
<feature type="transmembrane region" description="Helical" evidence="17">
    <location>
        <begin position="331"/>
        <end position="354"/>
    </location>
</feature>
<dbReference type="GO" id="GO:0015990">
    <property type="term" value="P:electron transport coupled proton transport"/>
    <property type="evidence" value="ECO:0007669"/>
    <property type="project" value="TreeGrafter"/>
</dbReference>
<keyword evidence="13 17" id="KW-0830">Ubiquinone</keyword>
<evidence type="ECO:0000256" key="12">
    <source>
        <dbReference type="ARBA" id="ARBA00023027"/>
    </source>
</evidence>
<keyword evidence="10" id="KW-0249">Electron transport</keyword>
<evidence type="ECO:0000256" key="5">
    <source>
        <dbReference type="ARBA" id="ARBA00022448"/>
    </source>
</evidence>
<accession>A0A6B9WD99</accession>
<keyword evidence="14 17" id="KW-0496">Mitochondrion</keyword>
<evidence type="ECO:0000256" key="1">
    <source>
        <dbReference type="ARBA" id="ARBA00003257"/>
    </source>
</evidence>
<dbReference type="EMBL" id="MK270524">
    <property type="protein sequence ID" value="QHQ98503.1"/>
    <property type="molecule type" value="Genomic_DNA"/>
</dbReference>
<evidence type="ECO:0000256" key="10">
    <source>
        <dbReference type="ARBA" id="ARBA00022982"/>
    </source>
</evidence>
<feature type="domain" description="NADH dehydrogenase subunit 5 C-terminal" evidence="20">
    <location>
        <begin position="390"/>
        <end position="556"/>
    </location>
</feature>
<feature type="domain" description="NADH:quinone oxidoreductase/Mrp antiporter transmembrane" evidence="18">
    <location>
        <begin position="106"/>
        <end position="384"/>
    </location>
</feature>
<dbReference type="AlphaFoldDB" id="A0A6B9WD99"/>
<evidence type="ECO:0000259" key="19">
    <source>
        <dbReference type="Pfam" id="PF00662"/>
    </source>
</evidence>
<dbReference type="InterPro" id="IPR010934">
    <property type="entry name" value="NADH_DH_su5_C"/>
</dbReference>
<keyword evidence="15 17" id="KW-0472">Membrane</keyword>
<dbReference type="InterPro" id="IPR001750">
    <property type="entry name" value="ND/Mrp_TM"/>
</dbReference>
<sequence length="557" mass="62575">MKNYMVYGFGLLIVALLELVGLIYMMGSGKIWIIEVVMSGMKFMVQDMSVYFLIDSMSVMFLFVVSFISGCVLVYSSSYMEGDKFSGKFLILVFMFVLSMKLMILSPNMIMILLGWDGLGLVSYCLVIYYNNESSSSAGMITVMTNRLGDVGMLMSVVFFLIYGSWVYEEMCSEKSFMIILMLLVMVGGFTKSAQMPFSAWLPAAMAAPTPVSALVHSSTLVTAGVYLLIRLSMMYSSEEVSTMMMFMSVVTMFMSGLGALYEMDMKKVIALSTLSQLGVMMMVLGAGMPVLSFFHLVNHALFKAMLFLCAGVAIHSSMNNQDMRSMSNVFLMSPSVSMSMIISSLSLSGFPFLSGFYSKDMILEIMYEFNNSLLVTVMIFLSTMFTVMYSFRMIYYLLVKSDSSCSGYFNEGVMSNVVIFMSMVVVWFGSVAGWLMFPSPSYAFMELKVKLISVMLVVMGALMYIVSLKLESVYKGKEMSKFFSSMWYLSDLTSGVLYKNFFWMKNMSKNSEVWVEGVSGSGVKRTMMSAMKVWFRKFMGSLMKIVMMLVLLLVMM</sequence>
<name>A0A6B9WD99_9ACAR</name>
<dbReference type="GO" id="GO:0005743">
    <property type="term" value="C:mitochondrial inner membrane"/>
    <property type="evidence" value="ECO:0007669"/>
    <property type="project" value="UniProtKB-SubCell"/>
</dbReference>
<evidence type="ECO:0000256" key="9">
    <source>
        <dbReference type="ARBA" id="ARBA00022967"/>
    </source>
</evidence>
<feature type="transmembrane region" description="Helical" evidence="17">
    <location>
        <begin position="535"/>
        <end position="556"/>
    </location>
</feature>
<dbReference type="GO" id="GO:0008137">
    <property type="term" value="F:NADH dehydrogenase (ubiquinone) activity"/>
    <property type="evidence" value="ECO:0007669"/>
    <property type="project" value="UniProtKB-EC"/>
</dbReference>
<reference evidence="21" key="1">
    <citation type="journal article" date="2019" name="Zool. Scr.">
        <title>Mitochondrial genome reorganization characterizes various lineages of mesostigmatid mites (Acari: Parasitiformes).</title>
        <authorList>
            <person name="Li W.-N."/>
            <person name="Shao R."/>
            <person name="Zhang Q."/>
            <person name="Deng W."/>
            <person name="Xue X.-F."/>
        </authorList>
    </citation>
    <scope>NUCLEOTIDE SEQUENCE</scope>
</reference>
<dbReference type="InterPro" id="IPR003945">
    <property type="entry name" value="NU5C-like"/>
</dbReference>
<feature type="transmembrane region" description="Helical" evidence="17">
    <location>
        <begin position="244"/>
        <end position="262"/>
    </location>
</feature>
<dbReference type="Pfam" id="PF06455">
    <property type="entry name" value="NADH5_C"/>
    <property type="match status" value="1"/>
</dbReference>
<feature type="transmembrane region" description="Helical" evidence="17">
    <location>
        <begin position="450"/>
        <end position="467"/>
    </location>
</feature>
<keyword evidence="12 17" id="KW-0520">NAD</keyword>
<dbReference type="GO" id="GO:0042773">
    <property type="term" value="P:ATP synthesis coupled electron transport"/>
    <property type="evidence" value="ECO:0007669"/>
    <property type="project" value="InterPro"/>
</dbReference>
<evidence type="ECO:0000256" key="11">
    <source>
        <dbReference type="ARBA" id="ARBA00022989"/>
    </source>
</evidence>
<evidence type="ECO:0000256" key="8">
    <source>
        <dbReference type="ARBA" id="ARBA00022792"/>
    </source>
</evidence>
<comment type="function">
    <text evidence="17">Core subunit of the mitochondrial membrane respiratory chain NADH dehydrogenase (Complex I) which catalyzes electron transfer from NADH through the respiratory chain, using ubiquinone as an electron acceptor. Essential for the catalytic activity and assembly of complex I.</text>
</comment>
<comment type="catalytic activity">
    <reaction evidence="16 17">
        <text>a ubiquinone + NADH + 5 H(+)(in) = a ubiquinol + NAD(+) + 4 H(+)(out)</text>
        <dbReference type="Rhea" id="RHEA:29091"/>
        <dbReference type="Rhea" id="RHEA-COMP:9565"/>
        <dbReference type="Rhea" id="RHEA-COMP:9566"/>
        <dbReference type="ChEBI" id="CHEBI:15378"/>
        <dbReference type="ChEBI" id="CHEBI:16389"/>
        <dbReference type="ChEBI" id="CHEBI:17976"/>
        <dbReference type="ChEBI" id="CHEBI:57540"/>
        <dbReference type="ChEBI" id="CHEBI:57945"/>
        <dbReference type="EC" id="7.1.1.2"/>
    </reaction>
</comment>
<evidence type="ECO:0000313" key="21">
    <source>
        <dbReference type="EMBL" id="QHQ98503.1"/>
    </source>
</evidence>
<dbReference type="GO" id="GO:0003954">
    <property type="term" value="F:NADH dehydrogenase activity"/>
    <property type="evidence" value="ECO:0007669"/>
    <property type="project" value="TreeGrafter"/>
</dbReference>
<comment type="function">
    <text evidence="1">Core subunit of the mitochondrial membrane respiratory chain NADH dehydrogenase (Complex I) that is believed to belong to the minimal assembly required for catalysis. Complex I functions in the transfer of electrons from NADH to the respiratory chain. The immediate electron acceptor for the enzyme is believed to be ubiquinone.</text>
</comment>